<keyword evidence="5" id="KW-0472">Membrane</keyword>
<feature type="transmembrane region" description="Helical" evidence="5">
    <location>
        <begin position="845"/>
        <end position="871"/>
    </location>
</feature>
<dbReference type="SUPFAM" id="SSF48403">
    <property type="entry name" value="Ankyrin repeat"/>
    <property type="match status" value="1"/>
</dbReference>
<organism evidence="6 7">
    <name type="scientific">Aspergillus keveii</name>
    <dbReference type="NCBI Taxonomy" id="714993"/>
    <lineage>
        <taxon>Eukaryota</taxon>
        <taxon>Fungi</taxon>
        <taxon>Dikarya</taxon>
        <taxon>Ascomycota</taxon>
        <taxon>Pezizomycotina</taxon>
        <taxon>Eurotiomycetes</taxon>
        <taxon>Eurotiomycetidae</taxon>
        <taxon>Eurotiales</taxon>
        <taxon>Aspergillaceae</taxon>
        <taxon>Aspergillus</taxon>
        <taxon>Aspergillus subgen. Nidulantes</taxon>
    </lineage>
</organism>
<keyword evidence="5" id="KW-0812">Transmembrane</keyword>
<name>A0ABR4FUU6_9EURO</name>
<keyword evidence="2 3" id="KW-0040">ANK repeat</keyword>
<evidence type="ECO:0000256" key="3">
    <source>
        <dbReference type="PROSITE-ProRule" id="PRU00023"/>
    </source>
</evidence>
<feature type="compositionally biased region" description="Basic and acidic residues" evidence="4">
    <location>
        <begin position="931"/>
        <end position="950"/>
    </location>
</feature>
<reference evidence="6 7" key="1">
    <citation type="submission" date="2024-07" db="EMBL/GenBank/DDBJ databases">
        <title>Section-level genome sequencing and comparative genomics of Aspergillus sections Usti and Cavernicolus.</title>
        <authorList>
            <consortium name="Lawrence Berkeley National Laboratory"/>
            <person name="Nybo J.L."/>
            <person name="Vesth T.C."/>
            <person name="Theobald S."/>
            <person name="Frisvad J.C."/>
            <person name="Larsen T.O."/>
            <person name="Kjaerboelling I."/>
            <person name="Rothschild-Mancinelli K."/>
            <person name="Lyhne E.K."/>
            <person name="Kogle M.E."/>
            <person name="Barry K."/>
            <person name="Clum A."/>
            <person name="Na H."/>
            <person name="Ledsgaard L."/>
            <person name="Lin J."/>
            <person name="Lipzen A."/>
            <person name="Kuo A."/>
            <person name="Riley R."/>
            <person name="Mondo S."/>
            <person name="Labutti K."/>
            <person name="Haridas S."/>
            <person name="Pangalinan J."/>
            <person name="Salamov A.A."/>
            <person name="Simmons B.A."/>
            <person name="Magnuson J.K."/>
            <person name="Chen J."/>
            <person name="Drula E."/>
            <person name="Henrissat B."/>
            <person name="Wiebenga A."/>
            <person name="Lubbers R.J."/>
            <person name="Gomes A.C."/>
            <person name="Makela M.R."/>
            <person name="Stajich J."/>
            <person name="Grigoriev I.V."/>
            <person name="Mortensen U.H."/>
            <person name="De Vries R.P."/>
            <person name="Baker S.E."/>
            <person name="Andersen M.R."/>
        </authorList>
    </citation>
    <scope>NUCLEOTIDE SEQUENCE [LARGE SCALE GENOMIC DNA]</scope>
    <source>
        <strain evidence="6 7">CBS 209.92</strain>
    </source>
</reference>
<dbReference type="InterPro" id="IPR002110">
    <property type="entry name" value="Ankyrin_rpt"/>
</dbReference>
<feature type="region of interest" description="Disordered" evidence="4">
    <location>
        <begin position="931"/>
        <end position="990"/>
    </location>
</feature>
<feature type="repeat" description="ANK" evidence="3">
    <location>
        <begin position="77"/>
        <end position="112"/>
    </location>
</feature>
<dbReference type="InterPro" id="IPR036770">
    <property type="entry name" value="Ankyrin_rpt-contain_sf"/>
</dbReference>
<accession>A0ABR4FUU6</accession>
<evidence type="ECO:0000313" key="7">
    <source>
        <dbReference type="Proteomes" id="UP001610563"/>
    </source>
</evidence>
<evidence type="ECO:0000256" key="5">
    <source>
        <dbReference type="SAM" id="Phobius"/>
    </source>
</evidence>
<keyword evidence="7" id="KW-1185">Reference proteome</keyword>
<evidence type="ECO:0000313" key="6">
    <source>
        <dbReference type="EMBL" id="KAL2787024.1"/>
    </source>
</evidence>
<dbReference type="InterPro" id="IPR002523">
    <property type="entry name" value="MgTranspt_CorA/ZnTranspt_ZntB"/>
</dbReference>
<sequence length="990" mass="111108">MANRPLAVVRQLEDDIREGNEDRFQKDFTRLAPLGADRQRELIKEYYLLHQAADQNSLQILTLLLSVNPDTNARNLQGRSALHIAAVSRSENAPKIIAALIRHGSDSNMRDGRQWPPLHQAVESRAAENALRLIGAGAEVNATAPSGGTPIHLALDTFQNTPLTAVVLISALLSAGADPNSRDCDGNTPLHRVRQVESQIVDRLLEAGADPNAQDHEGRTSLHTAVVNNEYPLAERLYSAGGDPTAVDQYGLTPSSLAADHGYAESFEDLFKAPRTIQKTKPRLPYQPARPFEPNARRREVCTKFRGSFWYIETLENGADSHELPEYNWTRKASTVECCVLPVARNENSTPEDVTLHQLTRATPTVYNILYGDALLNGFRDMSIGFRWIHLPFTIKLWVDHLIEAISRFSARPSLTRIDGDTSAPEADSLRDSADIKRFISESFNETGLVIGYRQPGFMTEDSPGKQTPSRVSLVLPLIDVDYSIAERTCLKNRGGSRGGEDERNQAHIQAMRELKGSYNDGCCRLHSPRTLDESSYDFLQNEDLERRDQGQVLTVYLEGQKALAEAESATPGLRSCNTRHGSLLSGCAVPKPRSGAVTHSLRALWKSITGEKPTTPSVRTHQENDDLIRPKMLMVPQLWLWKLDERTIISAYPERWDPHCGQSMFDKVRKKMQFCTTVDEAIVKIADTCVNYIEDPWYVSRGRAYTTFDAFDYAIAEVSNDVTKLYEEFEESMISANKNIHIKVQDTAGLLKDISDVIDEIGIIKRVLEDQALGMKNIIRWRSQKHGSDSDINKAKYIHYPLERFSRLEQNASSVRNSLITLLDIWQRESIIDDAREQSRQSRVLFIFTIVTVCFLPLSFIGQLLALPIHEVHRDVGDHFGAAWVVEVEVIAMIITFIVILPLFWMGFGLPEYVKSIWKSISPSAWHLASDKNKHKGSDDRKHKGDESRQPSVKLCPLVRPRLKKRQPNKTRSDLENGTAGVGGASSPE</sequence>
<comment type="caution">
    <text evidence="6">The sequence shown here is derived from an EMBL/GenBank/DDBJ whole genome shotgun (WGS) entry which is preliminary data.</text>
</comment>
<feature type="repeat" description="ANK" evidence="3">
    <location>
        <begin position="217"/>
        <end position="249"/>
    </location>
</feature>
<proteinExistence type="predicted"/>
<feature type="repeat" description="ANK" evidence="3">
    <location>
        <begin position="185"/>
        <end position="216"/>
    </location>
</feature>
<dbReference type="Pfam" id="PF01544">
    <property type="entry name" value="CorA"/>
    <property type="match status" value="1"/>
</dbReference>
<dbReference type="PROSITE" id="PS50297">
    <property type="entry name" value="ANK_REP_REGION"/>
    <property type="match status" value="3"/>
</dbReference>
<keyword evidence="1" id="KW-0677">Repeat</keyword>
<feature type="compositionally biased region" description="Gly residues" evidence="4">
    <location>
        <begin position="981"/>
        <end position="990"/>
    </location>
</feature>
<dbReference type="Gene3D" id="1.25.40.20">
    <property type="entry name" value="Ankyrin repeat-containing domain"/>
    <property type="match status" value="2"/>
</dbReference>
<dbReference type="EMBL" id="JBFTWV010000105">
    <property type="protein sequence ID" value="KAL2787024.1"/>
    <property type="molecule type" value="Genomic_DNA"/>
</dbReference>
<feature type="repeat" description="ANK" evidence="3">
    <location>
        <begin position="146"/>
        <end position="184"/>
    </location>
</feature>
<dbReference type="Gene3D" id="1.20.58.340">
    <property type="entry name" value="Magnesium transport protein CorA, transmembrane region"/>
    <property type="match status" value="1"/>
</dbReference>
<feature type="transmembrane region" description="Helical" evidence="5">
    <location>
        <begin position="891"/>
        <end position="911"/>
    </location>
</feature>
<protein>
    <recommendedName>
        <fullName evidence="8">Ankyrin repeat protein</fullName>
    </recommendedName>
</protein>
<dbReference type="PROSITE" id="PS50088">
    <property type="entry name" value="ANK_REPEAT"/>
    <property type="match status" value="4"/>
</dbReference>
<dbReference type="Proteomes" id="UP001610563">
    <property type="component" value="Unassembled WGS sequence"/>
</dbReference>
<evidence type="ECO:0000256" key="2">
    <source>
        <dbReference type="ARBA" id="ARBA00023043"/>
    </source>
</evidence>
<dbReference type="PANTHER" id="PTHR24171">
    <property type="entry name" value="ANKYRIN REPEAT DOMAIN-CONTAINING PROTEIN 39-RELATED"/>
    <property type="match status" value="1"/>
</dbReference>
<evidence type="ECO:0000256" key="4">
    <source>
        <dbReference type="SAM" id="MobiDB-lite"/>
    </source>
</evidence>
<gene>
    <name evidence="6" type="ORF">BJX66DRAFT_341606</name>
</gene>
<dbReference type="SMART" id="SM00248">
    <property type="entry name" value="ANK"/>
    <property type="match status" value="7"/>
</dbReference>
<evidence type="ECO:0008006" key="8">
    <source>
        <dbReference type="Google" id="ProtNLM"/>
    </source>
</evidence>
<keyword evidence="5" id="KW-1133">Transmembrane helix</keyword>
<dbReference type="Pfam" id="PF12796">
    <property type="entry name" value="Ank_2"/>
    <property type="match status" value="2"/>
</dbReference>
<evidence type="ECO:0000256" key="1">
    <source>
        <dbReference type="ARBA" id="ARBA00022737"/>
    </source>
</evidence>